<proteinExistence type="predicted"/>
<gene>
    <name evidence="1" type="ORF">NUW58_g8810</name>
</gene>
<comment type="caution">
    <text evidence="1">The sequence shown here is derived from an EMBL/GenBank/DDBJ whole genome shotgun (WGS) entry which is preliminary data.</text>
</comment>
<protein>
    <submittedName>
        <fullName evidence="1">Uncharacterized protein</fullName>
    </submittedName>
</protein>
<dbReference type="Proteomes" id="UP001143856">
    <property type="component" value="Unassembled WGS sequence"/>
</dbReference>
<name>A0ACC1N3Z2_9PEZI</name>
<keyword evidence="2" id="KW-1185">Reference proteome</keyword>
<accession>A0ACC1N3Z2</accession>
<reference evidence="1" key="1">
    <citation type="submission" date="2022-10" db="EMBL/GenBank/DDBJ databases">
        <title>Genome Sequence of Xylaria curta.</title>
        <authorList>
            <person name="Buettner E."/>
        </authorList>
    </citation>
    <scope>NUCLEOTIDE SEQUENCE</scope>
    <source>
        <strain evidence="1">Babe10</strain>
    </source>
</reference>
<evidence type="ECO:0000313" key="2">
    <source>
        <dbReference type="Proteomes" id="UP001143856"/>
    </source>
</evidence>
<evidence type="ECO:0000313" key="1">
    <source>
        <dbReference type="EMBL" id="KAJ2973962.1"/>
    </source>
</evidence>
<sequence length="234" mass="25352">MRNLCTLAVVVSYAPKARRDSNELVGRYHDGITAHATAVVAGSMYAPWPITTTANERRGAACPGWGWESRFETRDPDLGSHTVLRTAIHYTPAPTALTTLMSILPICQPRDRAPSPPVILVRRANHAAVIPPTRQTVGQTCAAKSDSWAIVYTSAHYDAKKGIAILEEEAFDAMASREPFPCPFSLGPAGRLPASHQAAVLGNERLAICLGLCRAGASRRDMVLRAPWATWDVK</sequence>
<organism evidence="1 2">
    <name type="scientific">Xylaria curta</name>
    <dbReference type="NCBI Taxonomy" id="42375"/>
    <lineage>
        <taxon>Eukaryota</taxon>
        <taxon>Fungi</taxon>
        <taxon>Dikarya</taxon>
        <taxon>Ascomycota</taxon>
        <taxon>Pezizomycotina</taxon>
        <taxon>Sordariomycetes</taxon>
        <taxon>Xylariomycetidae</taxon>
        <taxon>Xylariales</taxon>
        <taxon>Xylariaceae</taxon>
        <taxon>Xylaria</taxon>
    </lineage>
</organism>
<dbReference type="EMBL" id="JAPDGR010002841">
    <property type="protein sequence ID" value="KAJ2973962.1"/>
    <property type="molecule type" value="Genomic_DNA"/>
</dbReference>